<reference evidence="2" key="1">
    <citation type="submission" date="2014-11" db="EMBL/GenBank/DDBJ databases">
        <authorList>
            <person name="Amaro Gonzalez C."/>
        </authorList>
    </citation>
    <scope>NUCLEOTIDE SEQUENCE</scope>
</reference>
<organism evidence="2">
    <name type="scientific">Anguilla anguilla</name>
    <name type="common">European freshwater eel</name>
    <name type="synonym">Muraena anguilla</name>
    <dbReference type="NCBI Taxonomy" id="7936"/>
    <lineage>
        <taxon>Eukaryota</taxon>
        <taxon>Metazoa</taxon>
        <taxon>Chordata</taxon>
        <taxon>Craniata</taxon>
        <taxon>Vertebrata</taxon>
        <taxon>Euteleostomi</taxon>
        <taxon>Actinopterygii</taxon>
        <taxon>Neopterygii</taxon>
        <taxon>Teleostei</taxon>
        <taxon>Anguilliformes</taxon>
        <taxon>Anguillidae</taxon>
        <taxon>Anguilla</taxon>
    </lineage>
</organism>
<dbReference type="AlphaFoldDB" id="A0A0E9R3U4"/>
<proteinExistence type="predicted"/>
<dbReference type="EMBL" id="GBXM01085150">
    <property type="protein sequence ID" value="JAH23427.1"/>
    <property type="molecule type" value="Transcribed_RNA"/>
</dbReference>
<sequence>MNKNKNEHNDNKKKKIRNNQKLFLLYFCTHTCFLNFLPIWCTVAHFAVSLLRVQRHCFGKMEKEKKTWKNYRICWTEHILFLL</sequence>
<keyword evidence="1" id="KW-1133">Transmembrane helix</keyword>
<evidence type="ECO:0000256" key="1">
    <source>
        <dbReference type="SAM" id="Phobius"/>
    </source>
</evidence>
<keyword evidence="1" id="KW-0812">Transmembrane</keyword>
<protein>
    <submittedName>
        <fullName evidence="2">Uncharacterized protein</fullName>
    </submittedName>
</protein>
<keyword evidence="1" id="KW-0472">Membrane</keyword>
<feature type="transmembrane region" description="Helical" evidence="1">
    <location>
        <begin position="22"/>
        <end position="48"/>
    </location>
</feature>
<evidence type="ECO:0000313" key="2">
    <source>
        <dbReference type="EMBL" id="JAH23427.1"/>
    </source>
</evidence>
<name>A0A0E9R3U4_ANGAN</name>
<reference evidence="2" key="2">
    <citation type="journal article" date="2015" name="Fish Shellfish Immunol.">
        <title>Early steps in the European eel (Anguilla anguilla)-Vibrio vulnificus interaction in the gills: Role of the RtxA13 toxin.</title>
        <authorList>
            <person name="Callol A."/>
            <person name="Pajuelo D."/>
            <person name="Ebbesson L."/>
            <person name="Teles M."/>
            <person name="MacKenzie S."/>
            <person name="Amaro C."/>
        </authorList>
    </citation>
    <scope>NUCLEOTIDE SEQUENCE</scope>
</reference>
<accession>A0A0E9R3U4</accession>